<keyword evidence="7" id="KW-1185">Reference proteome</keyword>
<keyword evidence="2" id="KW-0596">Phosphopantetheine</keyword>
<dbReference type="NCBIfam" id="TIGR01733">
    <property type="entry name" value="AA-adenyl-dom"/>
    <property type="match status" value="2"/>
</dbReference>
<dbReference type="InterPro" id="IPR001242">
    <property type="entry name" value="Condensation_dom"/>
</dbReference>
<dbReference type="CDD" id="cd12117">
    <property type="entry name" value="A_NRPS_Srf_like"/>
    <property type="match status" value="1"/>
</dbReference>
<dbReference type="PROSITE" id="PS00012">
    <property type="entry name" value="PHOSPHOPANTETHEINE"/>
    <property type="match status" value="2"/>
</dbReference>
<dbReference type="Gene3D" id="3.30.559.30">
    <property type="entry name" value="Nonribosomal peptide synthetase, condensation domain"/>
    <property type="match status" value="3"/>
</dbReference>
<protein>
    <submittedName>
        <fullName evidence="6">Non-ribosomal peptide synthetase</fullName>
    </submittedName>
</protein>
<dbReference type="GO" id="GO:0072330">
    <property type="term" value="P:monocarboxylic acid biosynthetic process"/>
    <property type="evidence" value="ECO:0007669"/>
    <property type="project" value="UniProtKB-ARBA"/>
</dbReference>
<evidence type="ECO:0000256" key="2">
    <source>
        <dbReference type="ARBA" id="ARBA00022450"/>
    </source>
</evidence>
<dbReference type="InterPro" id="IPR023213">
    <property type="entry name" value="CAT-like_dom_sf"/>
</dbReference>
<dbReference type="SMART" id="SM00823">
    <property type="entry name" value="PKS_PP"/>
    <property type="match status" value="3"/>
</dbReference>
<feature type="region of interest" description="Disordered" evidence="4">
    <location>
        <begin position="1689"/>
        <end position="1709"/>
    </location>
</feature>
<dbReference type="FunFam" id="3.40.50.12780:FF:000012">
    <property type="entry name" value="Non-ribosomal peptide synthetase"/>
    <property type="match status" value="1"/>
</dbReference>
<dbReference type="InterPro" id="IPR009081">
    <property type="entry name" value="PP-bd_ACP"/>
</dbReference>
<dbReference type="InterPro" id="IPR029058">
    <property type="entry name" value="AB_hydrolase_fold"/>
</dbReference>
<dbReference type="InterPro" id="IPR025110">
    <property type="entry name" value="AMP-bd_C"/>
</dbReference>
<dbReference type="InterPro" id="IPR010071">
    <property type="entry name" value="AA_adenyl_dom"/>
</dbReference>
<sequence length="3128" mass="331170">MTVDSAAGGRATADDPLARLTGLTPAQRELLGRRMTARAAGPALVAAPRNTGTPVFPASSAQQRFWYAQQLDPGGDAYNVPLVCELTGTLDVAALGDAVAEVVRRHEILRTVFAEEDGVLTQHVRPAPAGPLLLLEPPAARIDAEVHALSTRPFDLREEPPLRAALLRAGARRHVLVLVLHHIAFDAWSERVLLDALGRFYAAGVAGNAGRGAADLPAVPQYGDLAVWERDRLAGPALERQAAYWRRRLAGLVEYELPADRPRPRVRSLAGDAVTVELGADLSADLRAHCARESVTPFVATLAAFTAVLHRRTGDREVTVGSLVSGRTRPETERMIGPFLNTVVLRTDLGDDPAFGQLTSRVAEVVREALANQELPFGRVVEDLGPVRDPSRSPLFQVMFQFDGSAAEAMRELRLGTALARPVAPASSRLDTDLIVGVTDGTAGMSAVFQFAVDLFDRATIETLATQFRTALRTMVATPGTLVSTVDLDDGARAAVTGGTRRVLDRAGRPVLLGGTGELCTGEGPARRSGLRARLGPDGLITVAGPLSRRVKSAGLRIDLDRIDAALLTHPAVEDAVVLVHPLGGGRHGLTGYVTAGTEVSEVDLREHLRPIVPGHLVPQRIIAVDTIARTAAGTVDATALPAPAPAEPGGEADPSELAALFAEVLDLPGVRAEEDFFELGGNSILAIRLINRVRAEFGRDLAVGDLFQAPTVTRLAEVLAEADGAAPALRATPRPDHVPLSPGQRRLWFLDRLGELGSAYHISFAVRLSGPVDTAALDAAFGDLLARHETLRTVFPEDEDGPVQQVLPAHRAGPVLDTATGPTLDESGLAAAIERDVAMPFDLASGIPLRAHLYRLDDGGHALAVVLHHIAGDGVSAAVLGRDLAAAYAARRAGRAPDWVPLPVQYADFTLWQRDTLGDDRDPDSPAGRQLAYWTAALDGLPERLALPADRPGTDTGHRGGSVEFDIGRGTHARLTALARDTGATPFMVLQAAFAALLTRLGCGTDIPFGTVVAGRPDTALDDLIGFFVNTLVLRTDTSGDPSFSELVTRVRAADLAAFGNQDVPFDRLVEELNPSRSGAHHPLFQVMLTHEREPVQDMPLLPGTRAEALPIARGTAKFDLALDLAERYAEGSPAGIRGVLDHRADMFDRDTAQALATRFVRFLGFLLDDPSQPLSTMDIVDAGEHARILGEWGTARPSPAPRSLPTLFEAQVARTPDAPALTFDGGSLSYAELDARANRLARSVRAAGTGPGDAVGLLQHRSAELVVSILAVLKAGAAYVPLPPGQPAARLWRVTEDAGVRLLVTGPGGTDEFAAAWSASGRAVLDRSAPAEATSARPAGPEQDPGQLAYVMFTSGSTGVPKAVGVTHANVAALAADHRFAGGGHTRVLLHSAQAFDASTYELWVPLLSGGEIVLAPEGEVDTRELRRLVTGFGVTAIWLTAGLFTLIAEEDPGCLTGVREVWTGGDVVPPDAVRAVRASCPGVRVVNGYGPTETTTFATAGAAEPEPGGGVPIGRPLDGTRVSVLDRALRPVPAGVPGELYVAGTGLSRGYLGAPAATALRFVPDPHGPAGTRMYRTGDTVRWNRRGTLDFLGRADEQVKIRGFRIEPGEIRATLLRHPAVAHAAVVVREDVPGEKRLVGYVVPSGPSGGDGTGLLAWLGRELPAYLVPSAVLTVDAIPLTGNGKLDRRALPAPADGRSPTGRAPRTPREQILCALFAEVLGVATAGVDDGFFDLGGHSLLAARLAARVRSTMDLQLPIRELFEHPTVAALAGRLTTADPARPVLAPRERTGPIPLSFAQERLWFLDSLDRSGTAGRPPGSPDPATPYAVTFATRLTGALDEAALGAALGDLCERHESLRTVFPASGGIPRQVVLDAGDPGPCTADATEATLPDLLAAARARPFDLATEIPFRAHLFRLGPEERVLLLVLHHIAADGWSITPLCRDLATAYVARADGRAPRWSALPVQYADYAVWQRELLDGGSRDAPTGRLGYWTAALAGLPEELALPGARPRPSAARHHGDVTGFRLDAPLHRAVTALAVRHRATTFMVLQAAVAALLTRMGAGTDIPLGTPVAGRDEDALDDLVGFFVNTLVLRTDTAGDPGFGELLDRVRTADLAAYAHAEVPFERIVDAVNPPRSMARHPLFQVMLTFQSDAGPAVELAGTTSTVQPLGNRSAKFDLTFDVAETRTAEGDPDGIAGSIEFDTDLFDRETVRLLASRLVRLLTAAVAEPDRPIGDLVLLDETERARLASWNSTGHPHASGTLDELFRRQAARTPEATALVSEDGSLTYAELDARVERLSRLLRERGAGPERFVAVAVPRRTELVVALHAILRSGAAYLPVDTGYPAARIRDLIEDAGVALVLTTSDTVPLLPDDGTARLVLDEAEPAGPGPSHPQSTVDPDPGAGEPGRPAYLIYTSGSTGKPKGVVVTHTAIVNRLMWMQHEYPLDAGDRILQKTPAGFDVSVWEFFWPLTTGATLVLARPDGHRDPHYLAELIRSERITTVHFVPSMLREFLHSGEAGTCTSLRRVFCSGEALPADLLDRYLTLLDTPLYNLYGPTEAAVDVTHWTCTPADADADAGQVPIGRPIHNVGTYVLDAALRPQPPGVPGELYLAGVALARGYLGRGGLTATRFVANPAGPEGARMYRTGDLAQWNADGSLRYLGRTDDQVKLRGQRIELGEIEAALSRCPGVAHAAVLVREERPGDPALVAYVVADGAAREPAVLRAHLRTLLPEHMVPAAFVPLGALPVTVNGKLDRRALPAPQAPSGSGRAPRSPAEEVLRGLFADTLGRPDIGVDDGFFDHGGHSLLAARLVGRIRSVLGVTLPVRSLFDTPTVAGMAETLGTLDAAPSGTALAPLLPLRAAGTRPPLFCVHPGRGLSWCYAGLLPWLDPGQPVYGLQARGLAPDGSPAPDLAAMVADYLTLIRSVQPAGPYHLLGWSFGGDVAHALATSLREQGEEVALLALLDAYPPMPGHRPAEAEIARGLLHDLGLPTEDGATPSRQELIDALGDGILADLDEHERGAVVDVFSNNARLLAGFTPGVFDGDLLMFTAAHTGPDARDSADWLPHVGGRVEVHPIDAAHREMTGPRALATIGSVLARRLDGRPAAEPVSEPSADPPP</sequence>
<dbReference type="SUPFAM" id="SSF47336">
    <property type="entry name" value="ACP-like"/>
    <property type="match status" value="3"/>
</dbReference>
<dbReference type="Pfam" id="PF00550">
    <property type="entry name" value="PP-binding"/>
    <property type="match status" value="3"/>
</dbReference>
<dbReference type="Gene3D" id="3.40.50.1820">
    <property type="entry name" value="alpha/beta hydrolase"/>
    <property type="match status" value="1"/>
</dbReference>
<dbReference type="GO" id="GO:0009239">
    <property type="term" value="P:enterobactin biosynthetic process"/>
    <property type="evidence" value="ECO:0007669"/>
    <property type="project" value="TreeGrafter"/>
</dbReference>
<dbReference type="InParanoid" id="A0A263CYB1"/>
<feature type="domain" description="Carrier" evidence="5">
    <location>
        <begin position="2779"/>
        <end position="2854"/>
    </location>
</feature>
<dbReference type="Pfam" id="PF13193">
    <property type="entry name" value="AMP-binding_C"/>
    <property type="match status" value="3"/>
</dbReference>
<evidence type="ECO:0000256" key="3">
    <source>
        <dbReference type="ARBA" id="ARBA00022553"/>
    </source>
</evidence>
<dbReference type="InterPro" id="IPR020845">
    <property type="entry name" value="AMP-binding_CS"/>
</dbReference>
<dbReference type="PANTHER" id="PTHR45527:SF1">
    <property type="entry name" value="FATTY ACID SYNTHASE"/>
    <property type="match status" value="1"/>
</dbReference>
<dbReference type="InterPro" id="IPR001031">
    <property type="entry name" value="Thioesterase"/>
</dbReference>
<dbReference type="InterPro" id="IPR006162">
    <property type="entry name" value="Ppantetheine_attach_site"/>
</dbReference>
<dbReference type="FunCoup" id="A0A263CYB1">
    <property type="interactions" value="3"/>
</dbReference>
<proteinExistence type="predicted"/>
<dbReference type="Gene3D" id="2.30.38.10">
    <property type="entry name" value="Luciferase, Domain 3"/>
    <property type="match status" value="2"/>
</dbReference>
<evidence type="ECO:0000256" key="1">
    <source>
        <dbReference type="ARBA" id="ARBA00001957"/>
    </source>
</evidence>
<dbReference type="InterPro" id="IPR000873">
    <property type="entry name" value="AMP-dep_synth/lig_dom"/>
</dbReference>
<comment type="cofactor">
    <cofactor evidence="1">
        <name>pantetheine 4'-phosphate</name>
        <dbReference type="ChEBI" id="CHEBI:47942"/>
    </cofactor>
</comment>
<dbReference type="OrthoDB" id="2378856at2"/>
<dbReference type="FunFam" id="3.40.50.980:FF:000002">
    <property type="entry name" value="Enterobactin synthetase component F"/>
    <property type="match status" value="1"/>
</dbReference>
<dbReference type="SUPFAM" id="SSF56801">
    <property type="entry name" value="Acetyl-CoA synthetase-like"/>
    <property type="match status" value="3"/>
</dbReference>
<dbReference type="FunFam" id="3.30.300.30:FF:000010">
    <property type="entry name" value="Enterobactin synthetase component F"/>
    <property type="match status" value="2"/>
</dbReference>
<evidence type="ECO:0000256" key="4">
    <source>
        <dbReference type="SAM" id="MobiDB-lite"/>
    </source>
</evidence>
<dbReference type="RefSeq" id="WP_094864763.1">
    <property type="nucleotide sequence ID" value="NZ_NKYE01000015.1"/>
</dbReference>
<accession>A0A263CYB1</accession>
<organism evidence="6 7">
    <name type="scientific">Amycolatopsis antarctica</name>
    <dbReference type="NCBI Taxonomy" id="1854586"/>
    <lineage>
        <taxon>Bacteria</taxon>
        <taxon>Bacillati</taxon>
        <taxon>Actinomycetota</taxon>
        <taxon>Actinomycetes</taxon>
        <taxon>Pseudonocardiales</taxon>
        <taxon>Pseudonocardiaceae</taxon>
        <taxon>Amycolatopsis</taxon>
    </lineage>
</organism>
<evidence type="ECO:0000313" key="7">
    <source>
        <dbReference type="Proteomes" id="UP000242444"/>
    </source>
</evidence>
<dbReference type="GO" id="GO:0043041">
    <property type="term" value="P:amino acid activation for nonribosomal peptide biosynthetic process"/>
    <property type="evidence" value="ECO:0007669"/>
    <property type="project" value="TreeGrafter"/>
</dbReference>
<dbReference type="CDD" id="cd19540">
    <property type="entry name" value="LCL_NRPS-like"/>
    <property type="match status" value="2"/>
</dbReference>
<dbReference type="InterPro" id="IPR036736">
    <property type="entry name" value="ACP-like_sf"/>
</dbReference>
<dbReference type="Proteomes" id="UP000242444">
    <property type="component" value="Unassembled WGS sequence"/>
</dbReference>
<feature type="domain" description="Carrier" evidence="5">
    <location>
        <begin position="649"/>
        <end position="724"/>
    </location>
</feature>
<dbReference type="Gene3D" id="3.30.300.30">
    <property type="match status" value="3"/>
</dbReference>
<dbReference type="Pfam" id="PF00501">
    <property type="entry name" value="AMP-binding"/>
    <property type="match status" value="2"/>
</dbReference>
<feature type="region of interest" description="Disordered" evidence="4">
    <location>
        <begin position="2390"/>
        <end position="2418"/>
    </location>
</feature>
<comment type="caution">
    <text evidence="6">The sequence shown here is derived from an EMBL/GenBank/DDBJ whole genome shotgun (WGS) entry which is preliminary data.</text>
</comment>
<dbReference type="PROSITE" id="PS50075">
    <property type="entry name" value="CARRIER"/>
    <property type="match status" value="3"/>
</dbReference>
<keyword evidence="3" id="KW-0597">Phosphoprotein</keyword>
<dbReference type="CDD" id="cd17646">
    <property type="entry name" value="A_NRPS_AB3403-like"/>
    <property type="match status" value="1"/>
</dbReference>
<dbReference type="GO" id="GO:0047527">
    <property type="term" value="F:2,3-dihydroxybenzoate-serine ligase activity"/>
    <property type="evidence" value="ECO:0007669"/>
    <property type="project" value="TreeGrafter"/>
</dbReference>
<dbReference type="Gene3D" id="3.40.50.980">
    <property type="match status" value="4"/>
</dbReference>
<dbReference type="Pfam" id="PF00668">
    <property type="entry name" value="Condensation"/>
    <property type="match status" value="3"/>
</dbReference>
<dbReference type="InterPro" id="IPR045851">
    <property type="entry name" value="AMP-bd_C_sf"/>
</dbReference>
<dbReference type="GO" id="GO:0005829">
    <property type="term" value="C:cytosol"/>
    <property type="evidence" value="ECO:0007669"/>
    <property type="project" value="TreeGrafter"/>
</dbReference>
<dbReference type="Gene3D" id="1.10.1200.10">
    <property type="entry name" value="ACP-like"/>
    <property type="match status" value="2"/>
</dbReference>
<evidence type="ECO:0000259" key="5">
    <source>
        <dbReference type="PROSITE" id="PS50075"/>
    </source>
</evidence>
<dbReference type="FunFam" id="2.30.38.10:FF:000001">
    <property type="entry name" value="Non-ribosomal peptide synthetase PvdI"/>
    <property type="match status" value="1"/>
</dbReference>
<dbReference type="GO" id="GO:0031177">
    <property type="term" value="F:phosphopantetheine binding"/>
    <property type="evidence" value="ECO:0007669"/>
    <property type="project" value="InterPro"/>
</dbReference>
<evidence type="ECO:0000313" key="6">
    <source>
        <dbReference type="EMBL" id="OZM71143.1"/>
    </source>
</evidence>
<dbReference type="PROSITE" id="PS00455">
    <property type="entry name" value="AMP_BINDING"/>
    <property type="match status" value="2"/>
</dbReference>
<name>A0A263CYB1_9PSEU</name>
<dbReference type="GO" id="GO:0008610">
    <property type="term" value="P:lipid biosynthetic process"/>
    <property type="evidence" value="ECO:0007669"/>
    <property type="project" value="UniProtKB-ARBA"/>
</dbReference>
<reference evidence="6 7" key="1">
    <citation type="submission" date="2017-07" db="EMBL/GenBank/DDBJ databases">
        <title>Amycolatopsis antarcticus sp. nov., isolated from the surface of an Antarcticus brown macroalga.</title>
        <authorList>
            <person name="Wang J."/>
            <person name="Leiva S."/>
            <person name="Huang J."/>
            <person name="Huang Y."/>
        </authorList>
    </citation>
    <scope>NUCLEOTIDE SEQUENCE [LARGE SCALE GENOMIC DNA]</scope>
    <source>
        <strain evidence="6 7">AU-G6</strain>
    </source>
</reference>
<gene>
    <name evidence="6" type="ORF">CFN78_22050</name>
</gene>
<dbReference type="SUPFAM" id="SSF52777">
    <property type="entry name" value="CoA-dependent acyltransferases"/>
    <property type="match status" value="6"/>
</dbReference>
<dbReference type="EMBL" id="NKYE01000015">
    <property type="protein sequence ID" value="OZM71143.1"/>
    <property type="molecule type" value="Genomic_DNA"/>
</dbReference>
<feature type="domain" description="Carrier" evidence="5">
    <location>
        <begin position="1707"/>
        <end position="1782"/>
    </location>
</feature>
<dbReference type="SUPFAM" id="SSF53474">
    <property type="entry name" value="alpha/beta-Hydrolases"/>
    <property type="match status" value="1"/>
</dbReference>
<dbReference type="CDD" id="cd19531">
    <property type="entry name" value="LCL_NRPS-like"/>
    <property type="match status" value="1"/>
</dbReference>
<dbReference type="PANTHER" id="PTHR45527">
    <property type="entry name" value="NONRIBOSOMAL PEPTIDE SYNTHETASE"/>
    <property type="match status" value="1"/>
</dbReference>
<dbReference type="Gene3D" id="3.30.559.10">
    <property type="entry name" value="Chloramphenicol acetyltransferase-like domain"/>
    <property type="match status" value="3"/>
</dbReference>
<dbReference type="GO" id="GO:0009366">
    <property type="term" value="C:enterobactin synthetase complex"/>
    <property type="evidence" value="ECO:0007669"/>
    <property type="project" value="TreeGrafter"/>
</dbReference>
<dbReference type="FunFam" id="1.10.1200.10:FF:000016">
    <property type="entry name" value="Non-ribosomal peptide synthase"/>
    <property type="match status" value="2"/>
</dbReference>
<dbReference type="InterPro" id="IPR020806">
    <property type="entry name" value="PKS_PP-bd"/>
</dbReference>
<dbReference type="Pfam" id="PF00975">
    <property type="entry name" value="Thioesterase"/>
    <property type="match status" value="1"/>
</dbReference>